<reference evidence="3 4" key="1">
    <citation type="submission" date="2019-03" db="EMBL/GenBank/DDBJ databases">
        <title>Genomic Encyclopedia of Type Strains, Phase IV (KMG-IV): sequencing the most valuable type-strain genomes for metagenomic binning, comparative biology and taxonomic classification.</title>
        <authorList>
            <person name="Goeker M."/>
        </authorList>
    </citation>
    <scope>NUCLEOTIDE SEQUENCE [LARGE SCALE GENOMIC DNA]</scope>
    <source>
        <strain evidence="3 4">DSM 14836</strain>
    </source>
</reference>
<gene>
    <name evidence="3" type="ORF">EV195_101731</name>
</gene>
<keyword evidence="1" id="KW-0378">Hydrolase</keyword>
<dbReference type="AlphaFoldDB" id="A0A4R2P3Q5"/>
<dbReference type="InterPro" id="IPR036866">
    <property type="entry name" value="RibonucZ/Hydroxyglut_hydro"/>
</dbReference>
<dbReference type="InterPro" id="IPR050114">
    <property type="entry name" value="UPF0173_UPF0282_UlaG_hydrolase"/>
</dbReference>
<dbReference type="InterPro" id="IPR001279">
    <property type="entry name" value="Metallo-B-lactamas"/>
</dbReference>
<evidence type="ECO:0000313" key="3">
    <source>
        <dbReference type="EMBL" id="TCP28551.1"/>
    </source>
</evidence>
<evidence type="ECO:0000259" key="2">
    <source>
        <dbReference type="SMART" id="SM00849"/>
    </source>
</evidence>
<dbReference type="OrthoDB" id="9805728at2"/>
<keyword evidence="4" id="KW-1185">Reference proteome</keyword>
<dbReference type="Proteomes" id="UP000294564">
    <property type="component" value="Unassembled WGS sequence"/>
</dbReference>
<feature type="domain" description="Metallo-beta-lactamase" evidence="2">
    <location>
        <begin position="7"/>
        <end position="216"/>
    </location>
</feature>
<dbReference type="Pfam" id="PF12706">
    <property type="entry name" value="Lactamase_B_2"/>
    <property type="match status" value="1"/>
</dbReference>
<evidence type="ECO:0000256" key="1">
    <source>
        <dbReference type="ARBA" id="ARBA00022801"/>
    </source>
</evidence>
<comment type="caution">
    <text evidence="3">The sequence shown here is derived from an EMBL/GenBank/DDBJ whole genome shotgun (WGS) entry which is preliminary data.</text>
</comment>
<name>A0A4R2P3Q5_9FLAO</name>
<accession>A0A4R2P3Q5</accession>
<protein>
    <submittedName>
        <fullName evidence="3">L-ascorbate metabolism protein UlaG (Beta-lactamase superfamily)</fullName>
    </submittedName>
</protein>
<proteinExistence type="predicted"/>
<dbReference type="SUPFAM" id="SSF56281">
    <property type="entry name" value="Metallo-hydrolase/oxidoreductase"/>
    <property type="match status" value="1"/>
</dbReference>
<dbReference type="PANTHER" id="PTHR43546:SF9">
    <property type="entry name" value="L-ASCORBATE-6-PHOSPHATE LACTONASE ULAG-RELATED"/>
    <property type="match status" value="1"/>
</dbReference>
<sequence>MKIHHIRNATMVIETNEAVILVDPMLGKKGILPPFSFIRFKARKNPTVPLPEQTNAILEKVTHCLITHTHPDHIDMAAERFLIKNNIPVSCSVLDEKTFRKKGLNVVSTIQYWKETSFLGGKIEGIPAKHGYGFVSKPMGNVMGFFIQLPNEPSIYISSDTIYTNHVDKVLKEYKPAISIVAAGAAQFDIFKPLLMTVKDIVKFIENAPSKVIANHMEAVNHCPTTRKQLREILLERNLLQKTYIPEDGELIHF</sequence>
<dbReference type="SMART" id="SM00849">
    <property type="entry name" value="Lactamase_B"/>
    <property type="match status" value="1"/>
</dbReference>
<dbReference type="RefSeq" id="WP_132792998.1">
    <property type="nucleotide sequence ID" value="NZ_SLXM01000001.1"/>
</dbReference>
<dbReference type="GO" id="GO:0016787">
    <property type="term" value="F:hydrolase activity"/>
    <property type="evidence" value="ECO:0007669"/>
    <property type="project" value="UniProtKB-KW"/>
</dbReference>
<dbReference type="Gene3D" id="3.60.15.10">
    <property type="entry name" value="Ribonuclease Z/Hydroxyacylglutathione hydrolase-like"/>
    <property type="match status" value="1"/>
</dbReference>
<evidence type="ECO:0000313" key="4">
    <source>
        <dbReference type="Proteomes" id="UP000294564"/>
    </source>
</evidence>
<dbReference type="PANTHER" id="PTHR43546">
    <property type="entry name" value="UPF0173 METAL-DEPENDENT HYDROLASE MJ1163-RELATED"/>
    <property type="match status" value="1"/>
</dbReference>
<dbReference type="EMBL" id="SLXM01000001">
    <property type="protein sequence ID" value="TCP28551.1"/>
    <property type="molecule type" value="Genomic_DNA"/>
</dbReference>
<organism evidence="3 4">
    <name type="scientific">Tenacibaculum skagerrakense</name>
    <dbReference type="NCBI Taxonomy" id="186571"/>
    <lineage>
        <taxon>Bacteria</taxon>
        <taxon>Pseudomonadati</taxon>
        <taxon>Bacteroidota</taxon>
        <taxon>Flavobacteriia</taxon>
        <taxon>Flavobacteriales</taxon>
        <taxon>Flavobacteriaceae</taxon>
        <taxon>Tenacibaculum</taxon>
    </lineage>
</organism>